<dbReference type="EMBL" id="LR796611">
    <property type="protein sequence ID" value="CAB4154214.1"/>
    <property type="molecule type" value="Genomic_DNA"/>
</dbReference>
<accession>A0A6J5NFG1</accession>
<feature type="transmembrane region" description="Helical" evidence="1">
    <location>
        <begin position="20"/>
        <end position="40"/>
    </location>
</feature>
<evidence type="ECO:0000256" key="1">
    <source>
        <dbReference type="SAM" id="Phobius"/>
    </source>
</evidence>
<sequence>MATTLQVLGALGISIGAGFIYPPVGIILAGTFALLFGLALERK</sequence>
<protein>
    <submittedName>
        <fullName evidence="2">Uncharacterized protein</fullName>
    </submittedName>
</protein>
<proteinExistence type="predicted"/>
<reference evidence="2" key="1">
    <citation type="submission" date="2020-04" db="EMBL/GenBank/DDBJ databases">
        <authorList>
            <person name="Chiriac C."/>
            <person name="Salcher M."/>
            <person name="Ghai R."/>
            <person name="Kavagutti S V."/>
        </authorList>
    </citation>
    <scope>NUCLEOTIDE SEQUENCE</scope>
</reference>
<keyword evidence="1" id="KW-1133">Transmembrane helix</keyword>
<keyword evidence="1" id="KW-0812">Transmembrane</keyword>
<organism evidence="2">
    <name type="scientific">uncultured Caudovirales phage</name>
    <dbReference type="NCBI Taxonomy" id="2100421"/>
    <lineage>
        <taxon>Viruses</taxon>
        <taxon>Duplodnaviria</taxon>
        <taxon>Heunggongvirae</taxon>
        <taxon>Uroviricota</taxon>
        <taxon>Caudoviricetes</taxon>
        <taxon>Peduoviridae</taxon>
        <taxon>Maltschvirus</taxon>
        <taxon>Maltschvirus maltsch</taxon>
    </lineage>
</organism>
<evidence type="ECO:0000313" key="2">
    <source>
        <dbReference type="EMBL" id="CAB4154214.1"/>
    </source>
</evidence>
<gene>
    <name evidence="2" type="ORF">UFOVP631_11</name>
</gene>
<name>A0A6J5NFG1_9CAUD</name>
<keyword evidence="1" id="KW-0472">Membrane</keyword>